<dbReference type="Proteomes" id="UP000262878">
    <property type="component" value="Unassembled WGS sequence"/>
</dbReference>
<keyword evidence="4 6" id="KW-1133">Transmembrane helix</keyword>
<proteinExistence type="inferred from homology"/>
<dbReference type="PANTHER" id="PTHR23427">
    <property type="entry name" value="SURFEIT LOCUS PROTEIN"/>
    <property type="match status" value="1"/>
</dbReference>
<accession>A0A348WN01</accession>
<dbReference type="InterPro" id="IPR045214">
    <property type="entry name" value="Surf1/Surf4"/>
</dbReference>
<dbReference type="PROSITE" id="PS50895">
    <property type="entry name" value="SURF1"/>
    <property type="match status" value="1"/>
</dbReference>
<evidence type="ECO:0000313" key="8">
    <source>
        <dbReference type="Proteomes" id="UP000262878"/>
    </source>
</evidence>
<keyword evidence="6" id="KW-1003">Cell membrane</keyword>
<comment type="caution">
    <text evidence="7">The sequence shown here is derived from an EMBL/GenBank/DDBJ whole genome shotgun (WGS) entry which is preliminary data.</text>
</comment>
<organism evidence="7 8">
    <name type="scientific">Idiomarina baltica</name>
    <dbReference type="NCBI Taxonomy" id="190892"/>
    <lineage>
        <taxon>Bacteria</taxon>
        <taxon>Pseudomonadati</taxon>
        <taxon>Pseudomonadota</taxon>
        <taxon>Gammaproteobacteria</taxon>
        <taxon>Alteromonadales</taxon>
        <taxon>Idiomarinaceae</taxon>
        <taxon>Idiomarina</taxon>
    </lineage>
</organism>
<evidence type="ECO:0000256" key="4">
    <source>
        <dbReference type="ARBA" id="ARBA00022989"/>
    </source>
</evidence>
<evidence type="ECO:0000256" key="3">
    <source>
        <dbReference type="ARBA" id="ARBA00022692"/>
    </source>
</evidence>
<dbReference type="GO" id="GO:0005886">
    <property type="term" value="C:plasma membrane"/>
    <property type="evidence" value="ECO:0007669"/>
    <property type="project" value="UniProtKB-SubCell"/>
</dbReference>
<comment type="subcellular location">
    <subcellularLocation>
        <location evidence="6">Cell membrane</location>
        <topology evidence="6">Multi-pass membrane protein</topology>
    </subcellularLocation>
    <subcellularLocation>
        <location evidence="1">Membrane</location>
    </subcellularLocation>
</comment>
<dbReference type="EMBL" id="DMUP01000086">
    <property type="protein sequence ID" value="HAR55913.1"/>
    <property type="molecule type" value="Genomic_DNA"/>
</dbReference>
<evidence type="ECO:0000313" key="7">
    <source>
        <dbReference type="EMBL" id="HAR55913.1"/>
    </source>
</evidence>
<evidence type="ECO:0000256" key="5">
    <source>
        <dbReference type="ARBA" id="ARBA00023136"/>
    </source>
</evidence>
<keyword evidence="3 6" id="KW-0812">Transmembrane</keyword>
<reference evidence="7 8" key="1">
    <citation type="journal article" date="2018" name="Nat. Biotechnol.">
        <title>A standardized bacterial taxonomy based on genome phylogeny substantially revises the tree of life.</title>
        <authorList>
            <person name="Parks D.H."/>
            <person name="Chuvochina M."/>
            <person name="Waite D.W."/>
            <person name="Rinke C."/>
            <person name="Skarshewski A."/>
            <person name="Chaumeil P.A."/>
            <person name="Hugenholtz P."/>
        </authorList>
    </citation>
    <scope>NUCLEOTIDE SEQUENCE [LARGE SCALE GENOMIC DNA]</scope>
    <source>
        <strain evidence="7">UBA9360</strain>
    </source>
</reference>
<feature type="transmembrane region" description="Helical" evidence="6">
    <location>
        <begin position="12"/>
        <end position="31"/>
    </location>
</feature>
<gene>
    <name evidence="7" type="ORF">DCR58_03900</name>
</gene>
<dbReference type="STRING" id="314276.OS145_02205"/>
<sequence>MSLKRSNIKIPLVASIVTVIAIAILVKLGFWQLDRAQQKQQLFTDFAQAQNQQARPLTDRLSDRNSLNRFELISVTGQIDTKRYFLLDNQMVEGQPGYHVIALLKSTQLSELLPVNLGWIAAPRSRSEIPTVELPQQELTIEGLVRIPQANQFISQVFEEQHTKWPKRVQEFIPQTISEHTGIALKPYELLLVSPQLKGFRQQWEPQVMAPEKHQAYAVQWFSLAIACLVVYLVVLYKLNKSKQEETP</sequence>
<evidence type="ECO:0000256" key="6">
    <source>
        <dbReference type="RuleBase" id="RU363076"/>
    </source>
</evidence>
<evidence type="ECO:0000256" key="2">
    <source>
        <dbReference type="ARBA" id="ARBA00007165"/>
    </source>
</evidence>
<dbReference type="InterPro" id="IPR002994">
    <property type="entry name" value="Surf1/Shy1"/>
</dbReference>
<comment type="similarity">
    <text evidence="2 6">Belongs to the SURF1 family.</text>
</comment>
<dbReference type="AlphaFoldDB" id="A0A348WN01"/>
<dbReference type="Pfam" id="PF02104">
    <property type="entry name" value="SURF1"/>
    <property type="match status" value="1"/>
</dbReference>
<feature type="transmembrane region" description="Helical" evidence="6">
    <location>
        <begin position="217"/>
        <end position="237"/>
    </location>
</feature>
<name>A0A348WN01_9GAMM</name>
<protein>
    <recommendedName>
        <fullName evidence="6">SURF1-like protein</fullName>
    </recommendedName>
</protein>
<dbReference type="RefSeq" id="WP_040487462.1">
    <property type="nucleotide sequence ID" value="NZ_DBGH01000103.1"/>
</dbReference>
<dbReference type="CDD" id="cd06662">
    <property type="entry name" value="SURF1"/>
    <property type="match status" value="1"/>
</dbReference>
<evidence type="ECO:0000256" key="1">
    <source>
        <dbReference type="ARBA" id="ARBA00004370"/>
    </source>
</evidence>
<keyword evidence="5 6" id="KW-0472">Membrane</keyword>
<dbReference type="PANTHER" id="PTHR23427:SF2">
    <property type="entry name" value="SURFEIT LOCUS PROTEIN 1"/>
    <property type="match status" value="1"/>
</dbReference>